<gene>
    <name evidence="1" type="ORF">SAMN04488548_13223</name>
</gene>
<accession>A0A1H2EJ61</accession>
<name>A0A1H2EJ61_9ACTN</name>
<evidence type="ECO:0000313" key="2">
    <source>
        <dbReference type="Proteomes" id="UP000183180"/>
    </source>
</evidence>
<protein>
    <submittedName>
        <fullName evidence="1">Uncharacterized protein</fullName>
    </submittedName>
</protein>
<organism evidence="1 2">
    <name type="scientific">Gordonia westfalica</name>
    <dbReference type="NCBI Taxonomy" id="158898"/>
    <lineage>
        <taxon>Bacteria</taxon>
        <taxon>Bacillati</taxon>
        <taxon>Actinomycetota</taxon>
        <taxon>Actinomycetes</taxon>
        <taxon>Mycobacteriales</taxon>
        <taxon>Gordoniaceae</taxon>
        <taxon>Gordonia</taxon>
    </lineage>
</organism>
<dbReference type="RefSeq" id="WP_159441544.1">
    <property type="nucleotide sequence ID" value="NZ_FNLM01000032.1"/>
</dbReference>
<dbReference type="EMBL" id="FNLM01000032">
    <property type="protein sequence ID" value="SDT94993.1"/>
    <property type="molecule type" value="Genomic_DNA"/>
</dbReference>
<sequence>MRAISTACNRSADQADRTARCPASVVANADAAPANKVQQLTQADLKNMSQPDSRR</sequence>
<dbReference type="AlphaFoldDB" id="A0A1H2EJ61"/>
<evidence type="ECO:0000313" key="1">
    <source>
        <dbReference type="EMBL" id="SDT94993.1"/>
    </source>
</evidence>
<reference evidence="1 2" key="1">
    <citation type="submission" date="2016-10" db="EMBL/GenBank/DDBJ databases">
        <authorList>
            <person name="de Groot N.N."/>
        </authorList>
    </citation>
    <scope>NUCLEOTIDE SEQUENCE [LARGE SCALE GENOMIC DNA]</scope>
    <source>
        <strain evidence="1 2">DSM 44215</strain>
    </source>
</reference>
<proteinExistence type="predicted"/>
<dbReference type="Proteomes" id="UP000183180">
    <property type="component" value="Unassembled WGS sequence"/>
</dbReference>